<accession>A0A1R0X3A2</accession>
<proteinExistence type="predicted"/>
<evidence type="ECO:0000313" key="2">
    <source>
        <dbReference type="Proteomes" id="UP000187465"/>
    </source>
</evidence>
<protein>
    <submittedName>
        <fullName evidence="1">Uncharacterized protein</fullName>
    </submittedName>
</protein>
<sequence length="61" mass="6748">MREYIGYTHISQGVESFGPAVSEALSGYANSGYDIDVHYSQSTEPRGRIMFSALITAWTQT</sequence>
<reference evidence="1 2" key="1">
    <citation type="submission" date="2016-10" db="EMBL/GenBank/DDBJ databases">
        <title>Paenibacillus species isolates.</title>
        <authorList>
            <person name="Beno S.M."/>
        </authorList>
    </citation>
    <scope>NUCLEOTIDE SEQUENCE [LARGE SCALE GENOMIC DNA]</scope>
    <source>
        <strain evidence="1 2">FSL H7-0604</strain>
    </source>
</reference>
<dbReference type="EMBL" id="MKQP01000036">
    <property type="protein sequence ID" value="OMD27473.1"/>
    <property type="molecule type" value="Genomic_DNA"/>
</dbReference>
<name>A0A1R0X3A2_9BACL</name>
<comment type="caution">
    <text evidence="1">The sequence shown here is derived from an EMBL/GenBank/DDBJ whole genome shotgun (WGS) entry which is preliminary data.</text>
</comment>
<evidence type="ECO:0000313" key="1">
    <source>
        <dbReference type="EMBL" id="OMD27473.1"/>
    </source>
</evidence>
<organism evidence="1 2">
    <name type="scientific">Paenibacillus odorifer</name>
    <dbReference type="NCBI Taxonomy" id="189426"/>
    <lineage>
        <taxon>Bacteria</taxon>
        <taxon>Bacillati</taxon>
        <taxon>Bacillota</taxon>
        <taxon>Bacilli</taxon>
        <taxon>Bacillales</taxon>
        <taxon>Paenibacillaceae</taxon>
        <taxon>Paenibacillus</taxon>
    </lineage>
</organism>
<dbReference type="Proteomes" id="UP000187465">
    <property type="component" value="Unassembled WGS sequence"/>
</dbReference>
<dbReference type="RefSeq" id="WP_036679051.1">
    <property type="nucleotide sequence ID" value="NZ_MKQP01000036.1"/>
</dbReference>
<gene>
    <name evidence="1" type="ORF">BJP51_25080</name>
</gene>
<dbReference type="AlphaFoldDB" id="A0A1R0X3A2"/>